<dbReference type="RefSeq" id="WP_058745202.1">
    <property type="nucleotide sequence ID" value="NZ_LDTF01000033.1"/>
</dbReference>
<keyword evidence="3 4" id="KW-0443">Lipid metabolism</keyword>
<protein>
    <recommendedName>
        <fullName evidence="5">PNPLA domain-containing protein</fullName>
    </recommendedName>
</protein>
<evidence type="ECO:0000313" key="7">
    <source>
        <dbReference type="Proteomes" id="UP000073923"/>
    </source>
</evidence>
<organism evidence="6 7">
    <name type="scientific">Sphingomonas yabuuchiae</name>
    <dbReference type="NCBI Taxonomy" id="172044"/>
    <lineage>
        <taxon>Bacteria</taxon>
        <taxon>Pseudomonadati</taxon>
        <taxon>Pseudomonadota</taxon>
        <taxon>Alphaproteobacteria</taxon>
        <taxon>Sphingomonadales</taxon>
        <taxon>Sphingomonadaceae</taxon>
        <taxon>Sphingomonas</taxon>
    </lineage>
</organism>
<dbReference type="PANTHER" id="PTHR24185">
    <property type="entry name" value="CALCIUM-INDEPENDENT PHOSPHOLIPASE A2-GAMMA"/>
    <property type="match status" value="1"/>
</dbReference>
<evidence type="ECO:0000259" key="5">
    <source>
        <dbReference type="PROSITE" id="PS51635"/>
    </source>
</evidence>
<feature type="domain" description="PNPLA" evidence="5">
    <location>
        <begin position="10"/>
        <end position="214"/>
    </location>
</feature>
<feature type="short sequence motif" description="GXSXG" evidence="4">
    <location>
        <begin position="53"/>
        <end position="57"/>
    </location>
</feature>
<dbReference type="GO" id="GO:0016020">
    <property type="term" value="C:membrane"/>
    <property type="evidence" value="ECO:0007669"/>
    <property type="project" value="TreeGrafter"/>
</dbReference>
<evidence type="ECO:0000256" key="3">
    <source>
        <dbReference type="ARBA" id="ARBA00023098"/>
    </source>
</evidence>
<evidence type="ECO:0000256" key="1">
    <source>
        <dbReference type="ARBA" id="ARBA00022801"/>
    </source>
</evidence>
<feature type="short sequence motif" description="DGA/G" evidence="4">
    <location>
        <begin position="201"/>
        <end position="203"/>
    </location>
</feature>
<dbReference type="OrthoDB" id="9807112at2"/>
<evidence type="ECO:0000313" key="6">
    <source>
        <dbReference type="EMBL" id="KTT99047.1"/>
    </source>
</evidence>
<reference evidence="6 7" key="1">
    <citation type="journal article" date="2016" name="Front. Microbiol.">
        <title>Genomic Resource of Rice Seed Associated Bacteria.</title>
        <authorList>
            <person name="Midha S."/>
            <person name="Bansal K."/>
            <person name="Sharma S."/>
            <person name="Kumar N."/>
            <person name="Patil P.P."/>
            <person name="Chaudhry V."/>
            <person name="Patil P.B."/>
        </authorList>
    </citation>
    <scope>NUCLEOTIDE SEQUENCE [LARGE SCALE GENOMIC DNA]</scope>
    <source>
        <strain evidence="6 7">NS355</strain>
    </source>
</reference>
<dbReference type="Proteomes" id="UP000073923">
    <property type="component" value="Unassembled WGS sequence"/>
</dbReference>
<name>A0A147ITV8_9SPHN</name>
<feature type="active site" description="Proton acceptor" evidence="4">
    <location>
        <position position="201"/>
    </location>
</feature>
<evidence type="ECO:0000256" key="2">
    <source>
        <dbReference type="ARBA" id="ARBA00022963"/>
    </source>
</evidence>
<dbReference type="InterPro" id="IPR016035">
    <property type="entry name" value="Acyl_Trfase/lysoPLipase"/>
</dbReference>
<dbReference type="PANTHER" id="PTHR24185:SF1">
    <property type="entry name" value="CALCIUM-INDEPENDENT PHOSPHOLIPASE A2-GAMMA"/>
    <property type="match status" value="1"/>
</dbReference>
<proteinExistence type="predicted"/>
<dbReference type="GO" id="GO:0019369">
    <property type="term" value="P:arachidonate metabolic process"/>
    <property type="evidence" value="ECO:0007669"/>
    <property type="project" value="TreeGrafter"/>
</dbReference>
<feature type="active site" description="Nucleophile" evidence="4">
    <location>
        <position position="55"/>
    </location>
</feature>
<keyword evidence="1 4" id="KW-0378">Hydrolase</keyword>
<dbReference type="Pfam" id="PF01734">
    <property type="entry name" value="Patatin"/>
    <property type="match status" value="1"/>
</dbReference>
<dbReference type="CDD" id="cd07199">
    <property type="entry name" value="Pat17_PNPLA8_PNPLA9_like"/>
    <property type="match status" value="1"/>
</dbReference>
<dbReference type="AlphaFoldDB" id="A0A147ITV8"/>
<dbReference type="PATRIC" id="fig|172044.3.peg.1359"/>
<sequence>MDISKPLRVLTIDGGGMRGVYSAAFLHELSSLFAKKRGCNALDVGKGFDLIVGTSTGAIVGCALAAGEPLSKVVKLYRENGPKIFPERVPSSTVRVLKQMPRRGSINRRGAEALKEALTAVLGAKTFKEVETSRGIALAIPAVEMSQQRSWVFKTGHWGGTRDDDTKLVDACMATSAAPIFRSLAAVDAGGELGGYRVFADGGLWANNPVLVGLLDAIKMDRTRPIEIYALGSYPKPDGERIAKDDLDRGYVDWQFGAKAASLSIAAQEFAFDNMASMFAREFTDLGRSISVVRFPKGDLRPDIVPHLELDNSSDEAMTALIDQARADVNLAKSACDNSADANGRLIKGLFEAMPCRGEDATNV</sequence>
<feature type="short sequence motif" description="GXGXXG" evidence="4">
    <location>
        <begin position="14"/>
        <end position="19"/>
    </location>
</feature>
<accession>A0A147ITV8</accession>
<comment type="caution">
    <text evidence="6">The sequence shown here is derived from an EMBL/GenBank/DDBJ whole genome shotgun (WGS) entry which is preliminary data.</text>
</comment>
<dbReference type="SUPFAM" id="SSF52151">
    <property type="entry name" value="FabD/lysophospholipase-like"/>
    <property type="match status" value="1"/>
</dbReference>
<dbReference type="EMBL" id="LDTF01000033">
    <property type="protein sequence ID" value="KTT99047.1"/>
    <property type="molecule type" value="Genomic_DNA"/>
</dbReference>
<dbReference type="InterPro" id="IPR002641">
    <property type="entry name" value="PNPLA_dom"/>
</dbReference>
<dbReference type="Gene3D" id="3.40.1090.10">
    <property type="entry name" value="Cytosolic phospholipase A2 catalytic domain"/>
    <property type="match status" value="1"/>
</dbReference>
<evidence type="ECO:0000256" key="4">
    <source>
        <dbReference type="PROSITE-ProRule" id="PRU01161"/>
    </source>
</evidence>
<keyword evidence="2 4" id="KW-0442">Lipid degradation</keyword>
<dbReference type="GO" id="GO:0016042">
    <property type="term" value="P:lipid catabolic process"/>
    <property type="evidence" value="ECO:0007669"/>
    <property type="project" value="UniProtKB-UniRule"/>
</dbReference>
<dbReference type="GO" id="GO:0047499">
    <property type="term" value="F:calcium-independent phospholipase A2 activity"/>
    <property type="evidence" value="ECO:0007669"/>
    <property type="project" value="TreeGrafter"/>
</dbReference>
<gene>
    <name evidence="6" type="ORF">NS355_07865</name>
</gene>
<dbReference type="PROSITE" id="PS51635">
    <property type="entry name" value="PNPLA"/>
    <property type="match status" value="1"/>
</dbReference>